<dbReference type="EMBL" id="JZXC01000027">
    <property type="protein sequence ID" value="KKA05398.1"/>
    <property type="molecule type" value="Genomic_DNA"/>
</dbReference>
<comment type="caution">
    <text evidence="1">The sequence shown here is derived from an EMBL/GenBank/DDBJ whole genome shotgun (WGS) entry which is preliminary data.</text>
</comment>
<dbReference type="OrthoDB" id="6893217at2"/>
<gene>
    <name evidence="1" type="ORF">VP02_23180</name>
</gene>
<evidence type="ECO:0000313" key="1">
    <source>
        <dbReference type="EMBL" id="KKA05398.1"/>
    </source>
</evidence>
<reference evidence="1 2" key="1">
    <citation type="submission" date="2015-03" db="EMBL/GenBank/DDBJ databases">
        <title>Pseudomonas fluorescens 1855-344 Genome sequencing and assembly.</title>
        <authorList>
            <person name="Eng W.W.H."/>
            <person name="Gan H.M."/>
            <person name="Savka M.A."/>
        </authorList>
    </citation>
    <scope>NUCLEOTIDE SEQUENCE [LARGE SCALE GENOMIC DNA]</scope>
    <source>
        <strain evidence="1 2">1855-344</strain>
    </source>
</reference>
<protein>
    <recommendedName>
        <fullName evidence="3">Glycosyl transferase family 25</fullName>
    </recommendedName>
</protein>
<dbReference type="Proteomes" id="UP000033662">
    <property type="component" value="Unassembled WGS sequence"/>
</dbReference>
<organism evidence="1 2">
    <name type="scientific">Pseudomonas kilonensis</name>
    <dbReference type="NCBI Taxonomy" id="132476"/>
    <lineage>
        <taxon>Bacteria</taxon>
        <taxon>Pseudomonadati</taxon>
        <taxon>Pseudomonadota</taxon>
        <taxon>Gammaproteobacteria</taxon>
        <taxon>Pseudomonadales</taxon>
        <taxon>Pseudomonadaceae</taxon>
        <taxon>Pseudomonas</taxon>
    </lineage>
</organism>
<accession>A0A0F4XJF3</accession>
<name>A0A0F4XJF3_9PSED</name>
<dbReference type="PATRIC" id="fig|132476.4.peg.3317"/>
<sequence>MKTKDLSKLAVDGVLCISLRERQDRRDLLIKSMKNSGLDIEFVLVDADRENPVRGCFESHVKCANLALQRNYTRVLILEDDALQYAFAPSAVNHINKFITSKDFAILYMGYTMGKIWLTWHRFIARGRVTALHAYILSRRGCEEVSKLEFKSEPVDRAVRQQIKQHCVFPMMFGQQPAHLTSSDIENVACNDDAFWSRNWNRHIRSAAKNLYLTVFRRNF</sequence>
<evidence type="ECO:0000313" key="2">
    <source>
        <dbReference type="Proteomes" id="UP000033662"/>
    </source>
</evidence>
<proteinExistence type="predicted"/>
<dbReference type="AlphaFoldDB" id="A0A0F4XJF3"/>
<evidence type="ECO:0008006" key="3">
    <source>
        <dbReference type="Google" id="ProtNLM"/>
    </source>
</evidence>